<reference evidence="2 3" key="1">
    <citation type="submission" date="2016-07" db="EMBL/GenBank/DDBJ databases">
        <title>Pervasive Adenine N6-methylation of Active Genes in Fungi.</title>
        <authorList>
            <consortium name="DOE Joint Genome Institute"/>
            <person name="Mondo S.J."/>
            <person name="Dannebaum R.O."/>
            <person name="Kuo R.C."/>
            <person name="Labutti K."/>
            <person name="Haridas S."/>
            <person name="Kuo A."/>
            <person name="Salamov A."/>
            <person name="Ahrendt S.R."/>
            <person name="Lipzen A."/>
            <person name="Sullivan W."/>
            <person name="Andreopoulos W.B."/>
            <person name="Clum A."/>
            <person name="Lindquist E."/>
            <person name="Daum C."/>
            <person name="Ramamoorthy G.K."/>
            <person name="Gryganskyi A."/>
            <person name="Culley D."/>
            <person name="Magnuson J.K."/>
            <person name="James T.Y."/>
            <person name="O'Malley M.A."/>
            <person name="Stajich J.E."/>
            <person name="Spatafora J.W."/>
            <person name="Visel A."/>
            <person name="Grigoriev I.V."/>
        </authorList>
    </citation>
    <scope>NUCLEOTIDE SEQUENCE [LARGE SCALE GENOMIC DNA]</scope>
    <source>
        <strain evidence="2 3">CBS 129021</strain>
    </source>
</reference>
<proteinExistence type="predicted"/>
<evidence type="ECO:0000256" key="1">
    <source>
        <dbReference type="SAM" id="MobiDB-lite"/>
    </source>
</evidence>
<dbReference type="RefSeq" id="XP_040710270.1">
    <property type="nucleotide sequence ID" value="XM_040864537.1"/>
</dbReference>
<accession>A0A1Y2DBP9</accession>
<feature type="compositionally biased region" description="Pro residues" evidence="1">
    <location>
        <begin position="197"/>
        <end position="211"/>
    </location>
</feature>
<gene>
    <name evidence="2" type="ORF">BCR38DRAFT_490574</name>
</gene>
<dbReference type="EMBL" id="MCFJ01000022">
    <property type="protein sequence ID" value="ORY56691.1"/>
    <property type="molecule type" value="Genomic_DNA"/>
</dbReference>
<comment type="caution">
    <text evidence="2">The sequence shown here is derived from an EMBL/GenBank/DDBJ whole genome shotgun (WGS) entry which is preliminary data.</text>
</comment>
<sequence length="380" mass="41405">MTPVASPSAFIYQNSCRPAPNLLEHRTSSALNTMNSQRAQTDDGGMDSQHAGHSGHADQPDTPLSTGPPDPETHLNSLSPPSFPRLTLCIRGAIQEVYNPYSLNDAPATPPHAVHHLPKQMDRPDQAAGRRVSNAPSMADSTCSQTISIYSSGSGHTQRTLAVVDAVHCICLEASKTYITSHETNKKVREPRNPRKPSTPTPLHPYPPLPSNPNYDHIPGISSNGTRRSRAHEQHQQNNGNGDKKRLSSAADLLFITQPTNSLLNNISSICSMLWAGSQCNRLSVLNVERQTVDDMARLLEWGETVAMPRDCNQWSLGQDEEEEILLWRVVSAGRNLVHWLGVPQGIRDMLIVEGEVQGRVYGGDGYGEGGGNGHGQGEF</sequence>
<organism evidence="2 3">
    <name type="scientific">Pseudomassariella vexata</name>
    <dbReference type="NCBI Taxonomy" id="1141098"/>
    <lineage>
        <taxon>Eukaryota</taxon>
        <taxon>Fungi</taxon>
        <taxon>Dikarya</taxon>
        <taxon>Ascomycota</taxon>
        <taxon>Pezizomycotina</taxon>
        <taxon>Sordariomycetes</taxon>
        <taxon>Xylariomycetidae</taxon>
        <taxon>Amphisphaeriales</taxon>
        <taxon>Pseudomassariaceae</taxon>
        <taxon>Pseudomassariella</taxon>
    </lineage>
</organism>
<feature type="region of interest" description="Disordered" evidence="1">
    <location>
        <begin position="182"/>
        <end position="244"/>
    </location>
</feature>
<protein>
    <submittedName>
        <fullName evidence="2">Uncharacterized protein</fullName>
    </submittedName>
</protein>
<dbReference type="Proteomes" id="UP000193689">
    <property type="component" value="Unassembled WGS sequence"/>
</dbReference>
<feature type="region of interest" description="Disordered" evidence="1">
    <location>
        <begin position="1"/>
        <end position="81"/>
    </location>
</feature>
<dbReference type="InParanoid" id="A0A1Y2DBP9"/>
<name>A0A1Y2DBP9_9PEZI</name>
<dbReference type="OrthoDB" id="5207873at2759"/>
<evidence type="ECO:0000313" key="3">
    <source>
        <dbReference type="Proteomes" id="UP000193689"/>
    </source>
</evidence>
<keyword evidence="3" id="KW-1185">Reference proteome</keyword>
<feature type="compositionally biased region" description="Basic and acidic residues" evidence="1">
    <location>
        <begin position="183"/>
        <end position="193"/>
    </location>
</feature>
<feature type="region of interest" description="Disordered" evidence="1">
    <location>
        <begin position="108"/>
        <end position="141"/>
    </location>
</feature>
<dbReference type="GeneID" id="63780749"/>
<dbReference type="AlphaFoldDB" id="A0A1Y2DBP9"/>
<feature type="compositionally biased region" description="Polar residues" evidence="1">
    <location>
        <begin position="28"/>
        <end position="39"/>
    </location>
</feature>
<evidence type="ECO:0000313" key="2">
    <source>
        <dbReference type="EMBL" id="ORY56691.1"/>
    </source>
</evidence>